<protein>
    <submittedName>
        <fullName evidence="1">Uncharacterized protein</fullName>
    </submittedName>
</protein>
<dbReference type="Proteomes" id="UP000799754">
    <property type="component" value="Unassembled WGS sequence"/>
</dbReference>
<proteinExistence type="predicted"/>
<dbReference type="EMBL" id="MU006703">
    <property type="protein sequence ID" value="KAF2632221.1"/>
    <property type="molecule type" value="Genomic_DNA"/>
</dbReference>
<gene>
    <name evidence="1" type="ORF">BU25DRAFT_143924</name>
</gene>
<name>A0ACB6SDC3_9PLEO</name>
<evidence type="ECO:0000313" key="1">
    <source>
        <dbReference type="EMBL" id="KAF2632221.1"/>
    </source>
</evidence>
<organism evidence="1 2">
    <name type="scientific">Macroventuria anomochaeta</name>
    <dbReference type="NCBI Taxonomy" id="301207"/>
    <lineage>
        <taxon>Eukaryota</taxon>
        <taxon>Fungi</taxon>
        <taxon>Dikarya</taxon>
        <taxon>Ascomycota</taxon>
        <taxon>Pezizomycotina</taxon>
        <taxon>Dothideomycetes</taxon>
        <taxon>Pleosporomycetidae</taxon>
        <taxon>Pleosporales</taxon>
        <taxon>Pleosporineae</taxon>
        <taxon>Didymellaceae</taxon>
        <taxon>Macroventuria</taxon>
    </lineage>
</organism>
<accession>A0ACB6SDC3</accession>
<keyword evidence="2" id="KW-1185">Reference proteome</keyword>
<reference evidence="1" key="1">
    <citation type="journal article" date="2020" name="Stud. Mycol.">
        <title>101 Dothideomycetes genomes: a test case for predicting lifestyles and emergence of pathogens.</title>
        <authorList>
            <person name="Haridas S."/>
            <person name="Albert R."/>
            <person name="Binder M."/>
            <person name="Bloem J."/>
            <person name="Labutti K."/>
            <person name="Salamov A."/>
            <person name="Andreopoulos B."/>
            <person name="Baker S."/>
            <person name="Barry K."/>
            <person name="Bills G."/>
            <person name="Bluhm B."/>
            <person name="Cannon C."/>
            <person name="Castanera R."/>
            <person name="Culley D."/>
            <person name="Daum C."/>
            <person name="Ezra D."/>
            <person name="Gonzalez J."/>
            <person name="Henrissat B."/>
            <person name="Kuo A."/>
            <person name="Liang C."/>
            <person name="Lipzen A."/>
            <person name="Lutzoni F."/>
            <person name="Magnuson J."/>
            <person name="Mondo S."/>
            <person name="Nolan M."/>
            <person name="Ohm R."/>
            <person name="Pangilinan J."/>
            <person name="Park H.-J."/>
            <person name="Ramirez L."/>
            <person name="Alfaro M."/>
            <person name="Sun H."/>
            <person name="Tritt A."/>
            <person name="Yoshinaga Y."/>
            <person name="Zwiers L.-H."/>
            <person name="Turgeon B."/>
            <person name="Goodwin S."/>
            <person name="Spatafora J."/>
            <person name="Crous P."/>
            <person name="Grigoriev I."/>
        </authorList>
    </citation>
    <scope>NUCLEOTIDE SEQUENCE</scope>
    <source>
        <strain evidence="1">CBS 525.71</strain>
    </source>
</reference>
<sequence length="498" mass="54862">MEGRHGRGRRSHHDAYHNYDGSIHNPDTVYDTETTTTGNSSFEHPQTMGRNRFVPPFGVNGSDQVGVRPMPRVQDCQYSDSNVQVASSTFLQTEAEGFANQVSSITFGMGGHAYTTAGPPYATNNVTANEPSNVPNYYAHRHDCVDSQSQSNNSDGFVNPRFLTLSVEDYDELQAGVRQETSAYPDNPNLDAGSDTPFYIGDVPGLHGDLDTSQPPQGSVSRSISSDTSLLLFDQMTANMPLSPVPAPMPTELGDVPFAQTRRQLNMPWSTEQSRLDVAYDEGTFNRGQQIPSTRVTSSGSHSYDQSWMSDMGYVATADTSWDPGAIPTNPDAAAHHPLPFVMHQPASMHAFERRHSLQPHVSGPSQDPWFENPSLQEDIGPILDNLHIDGRSGPASMTRLPSDHLYAPDSTLFANSPTSPTPSEVSMTPSVVRASLMCHIGGCHVLFTGQYRRGNLARHIRLVHNRREFPCGVIGCNRIFKRQDALKKHFDKKHRGR</sequence>
<comment type="caution">
    <text evidence="1">The sequence shown here is derived from an EMBL/GenBank/DDBJ whole genome shotgun (WGS) entry which is preliminary data.</text>
</comment>
<evidence type="ECO:0000313" key="2">
    <source>
        <dbReference type="Proteomes" id="UP000799754"/>
    </source>
</evidence>